<gene>
    <name evidence="1" type="ORF">Ga0074812_12943</name>
</gene>
<dbReference type="AlphaFoldDB" id="A0A0S4QVD7"/>
<keyword evidence="2" id="KW-1185">Reference proteome</keyword>
<dbReference type="InterPro" id="IPR011747">
    <property type="entry name" value="CHP02241"/>
</dbReference>
<name>A0A0S4QVD7_9ACTN</name>
<accession>A0A0S4QVD7</accession>
<dbReference type="InterPro" id="IPR010667">
    <property type="entry name" value="Phage_T4_Gp19"/>
</dbReference>
<dbReference type="PANTHER" id="PTHR38009">
    <property type="entry name" value="CONSERVED HYPOTHETICAL PHAGE TAIL PROTEIN"/>
    <property type="match status" value="1"/>
</dbReference>
<evidence type="ECO:0000313" key="2">
    <source>
        <dbReference type="Proteomes" id="UP000198802"/>
    </source>
</evidence>
<dbReference type="Pfam" id="PF06841">
    <property type="entry name" value="Phage_T4_gp19"/>
    <property type="match status" value="1"/>
</dbReference>
<dbReference type="RefSeq" id="WP_006539663.1">
    <property type="nucleotide sequence ID" value="NZ_FAOZ01000029.1"/>
</dbReference>
<protein>
    <submittedName>
        <fullName evidence="1">Conserved hypothetical phage tail region protein</fullName>
    </submittedName>
</protein>
<dbReference type="EMBL" id="FAOZ01000029">
    <property type="protein sequence ID" value="CUU59573.1"/>
    <property type="molecule type" value="Genomic_DNA"/>
</dbReference>
<dbReference type="NCBIfam" id="TIGR02241">
    <property type="entry name" value="conserved hypothetical phage tail region protein"/>
    <property type="match status" value="1"/>
</dbReference>
<proteinExistence type="predicted"/>
<organism evidence="1 2">
    <name type="scientific">Parafrankia irregularis</name>
    <dbReference type="NCBI Taxonomy" id="795642"/>
    <lineage>
        <taxon>Bacteria</taxon>
        <taxon>Bacillati</taxon>
        <taxon>Actinomycetota</taxon>
        <taxon>Actinomycetes</taxon>
        <taxon>Frankiales</taxon>
        <taxon>Frankiaceae</taxon>
        <taxon>Parafrankia</taxon>
    </lineage>
</organism>
<evidence type="ECO:0000313" key="1">
    <source>
        <dbReference type="EMBL" id="CUU59573.1"/>
    </source>
</evidence>
<sequence length="146" mass="16191">MPIGEDALGNYAYQIEIDGVAIAQFKEVSGLSAEIQVIEHKENKKGGIPVIKKLPGARKWGDIQLKRGKTDDPGWWKWIKQVQEGKIDEARKNGSVVLYDYTRGEKARFNFINAWPSKVSIGSLQAGGSEITIEEVTLVHEGLELA</sequence>
<dbReference type="PANTHER" id="PTHR38009:SF1">
    <property type="entry name" value="CONSERVED HYPOTHETICAL PHAGE TAIL PROTEIN"/>
    <property type="match status" value="1"/>
</dbReference>
<dbReference type="Proteomes" id="UP000198802">
    <property type="component" value="Unassembled WGS sequence"/>
</dbReference>
<dbReference type="GO" id="GO:0005198">
    <property type="term" value="F:structural molecule activity"/>
    <property type="evidence" value="ECO:0007669"/>
    <property type="project" value="InterPro"/>
</dbReference>
<reference evidence="2" key="1">
    <citation type="submission" date="2015-11" db="EMBL/GenBank/DDBJ databases">
        <authorList>
            <person name="Varghese N."/>
        </authorList>
    </citation>
    <scope>NUCLEOTIDE SEQUENCE [LARGE SCALE GENOMIC DNA]</scope>
    <source>
        <strain evidence="2">DSM 45899</strain>
    </source>
</reference>